<dbReference type="EMBL" id="KU738903">
    <property type="protein sequence ID" value="AMN16227.1"/>
    <property type="molecule type" value="Genomic_DNA"/>
</dbReference>
<evidence type="ECO:0000313" key="4">
    <source>
        <dbReference type="EMBL" id="AMN15399.1"/>
    </source>
</evidence>
<evidence type="ECO:0000259" key="2">
    <source>
        <dbReference type="Pfam" id="PF03067"/>
    </source>
</evidence>
<evidence type="ECO:0000256" key="1">
    <source>
        <dbReference type="ARBA" id="ARBA00022729"/>
    </source>
</evidence>
<dbReference type="PANTHER" id="PTHR34823">
    <property type="entry name" value="GLCNAC-BINDING PROTEIN A"/>
    <property type="match status" value="1"/>
</dbReference>
<evidence type="ECO:0000313" key="5">
    <source>
        <dbReference type="EMBL" id="AMN15537.1"/>
    </source>
</evidence>
<reference evidence="3" key="1">
    <citation type="journal article" date="2015" name="Genome Announc.">
        <title>Complete Genome Sequences of Helicoverpa armigera Single Nucleopolyhedrovirus Strains AC53 and H25EA1 from Australia.</title>
        <authorList>
            <person name="Noune C."/>
            <person name="Hauxwell C."/>
        </authorList>
    </citation>
    <scope>NUCLEOTIDE SEQUENCE</scope>
    <source>
        <strain evidence="3">AC53</strain>
    </source>
</reference>
<dbReference type="PANTHER" id="PTHR34823:SF1">
    <property type="entry name" value="CHITIN-BINDING TYPE-4 DOMAIN-CONTAINING PROTEIN"/>
    <property type="match status" value="1"/>
</dbReference>
<accession>A0A075TNZ1</accession>
<dbReference type="InterPro" id="IPR051024">
    <property type="entry name" value="GlcNAc_Chitin_IntDeg"/>
</dbReference>
<protein>
    <submittedName>
        <fullName evidence="3">GP37</fullName>
    </submittedName>
</protein>
<sequence length="279" mass="32180">MLRLYVLCTFIFIYSVDGHGYLSKPAARQYKCFRDNNFWWPENGDQIPDAACRRAYKHVYSKYRAAGESSGVAANAAQYMFQQYFEYAALAGPNYNDAQHVRDNVVKNNLCAAGANDRLKNFGDKSGMDEPYPDWRPDTLYWPVDSLYSRGLATNLYFCPTTVHEPSYFEVYITKRAWSHNNQVTWNDLELIGGNGSKLIANNDIDSSCANSMIYVIPVVVPFRQTQFMLYVRWQRHDAVGEGFYNCADVKFDDFVLDHAANHRFTKQQSNWQCRNSFG</sequence>
<dbReference type="EMBL" id="KU738899">
    <property type="protein sequence ID" value="AMN15675.1"/>
    <property type="molecule type" value="Genomic_DNA"/>
</dbReference>
<dbReference type="EMBL" id="KU738902">
    <property type="protein sequence ID" value="AMN16089.1"/>
    <property type="molecule type" value="Genomic_DNA"/>
</dbReference>
<dbReference type="EMBL" id="KU738904">
    <property type="protein sequence ID" value="AMN16365.1"/>
    <property type="molecule type" value="Genomic_DNA"/>
</dbReference>
<reference evidence="3" key="3">
    <citation type="submission" date="2016-08" db="EMBL/GenBank/DDBJ databases">
        <authorList>
            <person name="Seilhamer J.J."/>
        </authorList>
    </citation>
    <scope>NUCLEOTIDE SEQUENCE</scope>
    <source>
        <strain evidence="3">AC53</strain>
        <strain evidence="9">AC53T4.1</strain>
        <strain evidence="10">AC53T4.2</strain>
    </source>
</reference>
<dbReference type="EMBL" id="KU738897">
    <property type="protein sequence ID" value="AMN15399.1"/>
    <property type="molecule type" value="Genomic_DNA"/>
</dbReference>
<evidence type="ECO:0000313" key="6">
    <source>
        <dbReference type="EMBL" id="AMN15675.1"/>
    </source>
</evidence>
<dbReference type="SUPFAM" id="SSF81296">
    <property type="entry name" value="E set domains"/>
    <property type="match status" value="1"/>
</dbReference>
<dbReference type="Gene3D" id="2.70.50.50">
    <property type="entry name" value="chitin-binding protein cbp21"/>
    <property type="match status" value="1"/>
</dbReference>
<feature type="domain" description="Chitin-binding type-4" evidence="2">
    <location>
        <begin position="19"/>
        <end position="250"/>
    </location>
</feature>
<organism evidence="3">
    <name type="scientific">Helicoverpa SNPV AC53</name>
    <dbReference type="NCBI Taxonomy" id="1569367"/>
    <lineage>
        <taxon>Viruses</taxon>
        <taxon>Viruses incertae sedis</taxon>
        <taxon>Naldaviricetes</taxon>
        <taxon>Lefavirales</taxon>
        <taxon>Baculoviridae</taxon>
        <taxon>Alphabaculovirus</taxon>
        <taxon>Alphabaculovirus helarmigerae</taxon>
    </lineage>
</organism>
<name>A0A075TNZ1_9ABAC</name>
<reference evidence="4" key="2">
    <citation type="journal article" date="2016" name="Genome Announc.">
        <title>Complete Genome Sequences of Seven Helicoverpa armigera SNPV-AC53-Derived Strains.</title>
        <authorList>
            <person name="Noune C."/>
            <person name="Hauxwell C."/>
        </authorList>
    </citation>
    <scope>NUCLEOTIDE SEQUENCE</scope>
    <source>
        <strain evidence="4">AC53C3</strain>
        <strain evidence="5">AC53C5</strain>
        <strain evidence="6">AC53C6</strain>
        <strain evidence="7">AC53C9</strain>
        <strain evidence="8">AC53T2</strain>
        <strain evidence="11">AC53T5</strain>
    </source>
</reference>
<keyword evidence="1" id="KW-0732">Signal</keyword>
<dbReference type="InterPro" id="IPR004302">
    <property type="entry name" value="Cellulose/chitin-bd_N"/>
</dbReference>
<evidence type="ECO:0000313" key="10">
    <source>
        <dbReference type="EMBL" id="AMN16227.1"/>
    </source>
</evidence>
<dbReference type="EMBL" id="KU738900">
    <property type="protein sequence ID" value="AMN15813.1"/>
    <property type="molecule type" value="Genomic_DNA"/>
</dbReference>
<evidence type="ECO:0000313" key="3">
    <source>
        <dbReference type="EMBL" id="AIG63100.1"/>
    </source>
</evidence>
<dbReference type="Pfam" id="PF03067">
    <property type="entry name" value="LPMO_10"/>
    <property type="match status" value="1"/>
</dbReference>
<dbReference type="EMBL" id="KU738898">
    <property type="protein sequence ID" value="AMN15537.1"/>
    <property type="molecule type" value="Genomic_DNA"/>
</dbReference>
<dbReference type="EMBL" id="KU738901">
    <property type="protein sequence ID" value="AMN15951.1"/>
    <property type="molecule type" value="Genomic_DNA"/>
</dbReference>
<dbReference type="CDD" id="cd21178">
    <property type="entry name" value="Fusolin-like"/>
    <property type="match status" value="1"/>
</dbReference>
<evidence type="ECO:0000313" key="9">
    <source>
        <dbReference type="EMBL" id="AMN16089.1"/>
    </source>
</evidence>
<gene>
    <name evidence="3" type="ORF">HaSNPV-AC53_058</name>
</gene>
<evidence type="ECO:0000313" key="8">
    <source>
        <dbReference type="EMBL" id="AMN15951.1"/>
    </source>
</evidence>
<evidence type="ECO:0000313" key="7">
    <source>
        <dbReference type="EMBL" id="AMN15813.1"/>
    </source>
</evidence>
<dbReference type="InterPro" id="IPR014756">
    <property type="entry name" value="Ig_E-set"/>
</dbReference>
<dbReference type="EMBL" id="KJ909666">
    <property type="protein sequence ID" value="AIG63100.1"/>
    <property type="molecule type" value="Genomic_DNA"/>
</dbReference>
<proteinExistence type="predicted"/>
<evidence type="ECO:0000313" key="11">
    <source>
        <dbReference type="EMBL" id="AMN16365.1"/>
    </source>
</evidence>